<evidence type="ECO:0000256" key="2">
    <source>
        <dbReference type="ARBA" id="ARBA00022448"/>
    </source>
</evidence>
<evidence type="ECO:0000256" key="1">
    <source>
        <dbReference type="ARBA" id="ARBA00004429"/>
    </source>
</evidence>
<comment type="function">
    <text evidence="9">Part of the tripartite ATP-independent periplasmic (TRAP) transport system.</text>
</comment>
<evidence type="ECO:0000256" key="9">
    <source>
        <dbReference type="RuleBase" id="RU369079"/>
    </source>
</evidence>
<comment type="caution">
    <text evidence="11">The sequence shown here is derived from an EMBL/GenBank/DDBJ whole genome shotgun (WGS) entry which is preliminary data.</text>
</comment>
<feature type="transmembrane region" description="Helical" evidence="9">
    <location>
        <begin position="132"/>
        <end position="154"/>
    </location>
</feature>
<comment type="subcellular location">
    <subcellularLocation>
        <location evidence="1 9">Cell inner membrane</location>
        <topology evidence="1 9">Multi-pass membrane protein</topology>
    </subcellularLocation>
</comment>
<dbReference type="RefSeq" id="WP_246942408.1">
    <property type="nucleotide sequence ID" value="NZ_JAKGAK010000022.1"/>
</dbReference>
<keyword evidence="5 9" id="KW-0812">Transmembrane</keyword>
<comment type="subunit">
    <text evidence="9">The complex comprises the extracytoplasmic solute receptor protein and the two transmembrane proteins.</text>
</comment>
<evidence type="ECO:0000256" key="4">
    <source>
        <dbReference type="ARBA" id="ARBA00022519"/>
    </source>
</evidence>
<dbReference type="Proteomes" id="UP001596015">
    <property type="component" value="Unassembled WGS sequence"/>
</dbReference>
<evidence type="ECO:0000256" key="5">
    <source>
        <dbReference type="ARBA" id="ARBA00022692"/>
    </source>
</evidence>
<dbReference type="EMBL" id="JBHSEO010000009">
    <property type="protein sequence ID" value="MFC4415197.1"/>
    <property type="molecule type" value="Genomic_DNA"/>
</dbReference>
<keyword evidence="4 9" id="KW-0997">Cell inner membrane</keyword>
<keyword evidence="2 9" id="KW-0813">Transport</keyword>
<evidence type="ECO:0000256" key="3">
    <source>
        <dbReference type="ARBA" id="ARBA00022475"/>
    </source>
</evidence>
<sequence>MFSNIAKLKRFIEFTCGAIAGLLLASMSLIALWQVFTRYALNSPSTYTEELLRYLMVWMAFLGAAYGIGKGNHLALTILEGMISPSKALALMIFHNILITLVVLFVIVWGGYQFAASNLIIKSSTLGLPMGYIYSIIPIVGLVSLVLNNINLVLMIKQNSRSE</sequence>
<organism evidence="11 12">
    <name type="scientific">Chromohalobacter beijerinckii</name>
    <dbReference type="NCBI Taxonomy" id="86179"/>
    <lineage>
        <taxon>Bacteria</taxon>
        <taxon>Pseudomonadati</taxon>
        <taxon>Pseudomonadota</taxon>
        <taxon>Gammaproteobacteria</taxon>
        <taxon>Oceanospirillales</taxon>
        <taxon>Halomonadaceae</taxon>
        <taxon>Chromohalobacter</taxon>
    </lineage>
</organism>
<evidence type="ECO:0000256" key="8">
    <source>
        <dbReference type="ARBA" id="ARBA00038436"/>
    </source>
</evidence>
<comment type="similarity">
    <text evidence="8 9">Belongs to the TRAP transporter small permease family.</text>
</comment>
<name>A0ABV8XA34_9GAMM</name>
<evidence type="ECO:0000313" key="11">
    <source>
        <dbReference type="EMBL" id="MFC4415197.1"/>
    </source>
</evidence>
<protein>
    <recommendedName>
        <fullName evidence="9">TRAP transporter small permease protein</fullName>
    </recommendedName>
</protein>
<evidence type="ECO:0000313" key="12">
    <source>
        <dbReference type="Proteomes" id="UP001596015"/>
    </source>
</evidence>
<keyword evidence="7 9" id="KW-0472">Membrane</keyword>
<evidence type="ECO:0000256" key="7">
    <source>
        <dbReference type="ARBA" id="ARBA00023136"/>
    </source>
</evidence>
<dbReference type="PANTHER" id="PTHR35011:SF2">
    <property type="entry name" value="2,3-DIKETO-L-GULONATE TRAP TRANSPORTER SMALL PERMEASE PROTEIN YIAM"/>
    <property type="match status" value="1"/>
</dbReference>
<dbReference type="Pfam" id="PF04290">
    <property type="entry name" value="DctQ"/>
    <property type="match status" value="1"/>
</dbReference>
<keyword evidence="3" id="KW-1003">Cell membrane</keyword>
<dbReference type="InterPro" id="IPR055348">
    <property type="entry name" value="DctQ"/>
</dbReference>
<evidence type="ECO:0000259" key="10">
    <source>
        <dbReference type="Pfam" id="PF04290"/>
    </source>
</evidence>
<proteinExistence type="inferred from homology"/>
<keyword evidence="6 9" id="KW-1133">Transmembrane helix</keyword>
<feature type="transmembrane region" description="Helical" evidence="9">
    <location>
        <begin position="12"/>
        <end position="36"/>
    </location>
</feature>
<accession>A0ABV8XA34</accession>
<dbReference type="InterPro" id="IPR007387">
    <property type="entry name" value="TRAP_DctQ"/>
</dbReference>
<reference evidence="12" key="1">
    <citation type="journal article" date="2019" name="Int. J. Syst. Evol. Microbiol.">
        <title>The Global Catalogue of Microorganisms (GCM) 10K type strain sequencing project: providing services to taxonomists for standard genome sequencing and annotation.</title>
        <authorList>
            <consortium name="The Broad Institute Genomics Platform"/>
            <consortium name="The Broad Institute Genome Sequencing Center for Infectious Disease"/>
            <person name="Wu L."/>
            <person name="Ma J."/>
        </authorList>
    </citation>
    <scope>NUCLEOTIDE SEQUENCE [LARGE SCALE GENOMIC DNA]</scope>
    <source>
        <strain evidence="12">CCUG 49679</strain>
    </source>
</reference>
<feature type="transmembrane region" description="Helical" evidence="9">
    <location>
        <begin position="51"/>
        <end position="68"/>
    </location>
</feature>
<feature type="transmembrane region" description="Helical" evidence="9">
    <location>
        <begin position="89"/>
        <end position="112"/>
    </location>
</feature>
<feature type="domain" description="Tripartite ATP-independent periplasmic transporters DctQ component" evidence="10">
    <location>
        <begin position="27"/>
        <end position="146"/>
    </location>
</feature>
<dbReference type="PANTHER" id="PTHR35011">
    <property type="entry name" value="2,3-DIKETO-L-GULONATE TRAP TRANSPORTER SMALL PERMEASE PROTEIN YIAM"/>
    <property type="match status" value="1"/>
</dbReference>
<evidence type="ECO:0000256" key="6">
    <source>
        <dbReference type="ARBA" id="ARBA00022989"/>
    </source>
</evidence>
<keyword evidence="12" id="KW-1185">Reference proteome</keyword>
<gene>
    <name evidence="11" type="ORF">ACFO0E_02045</name>
</gene>